<feature type="transmembrane region" description="Helical" evidence="1">
    <location>
        <begin position="377"/>
        <end position="397"/>
    </location>
</feature>
<dbReference type="EMBL" id="FRBD01000014">
    <property type="protein sequence ID" value="SHK86351.1"/>
    <property type="molecule type" value="Genomic_DNA"/>
</dbReference>
<dbReference type="Proteomes" id="UP000184130">
    <property type="component" value="Unassembled WGS sequence"/>
</dbReference>
<feature type="transmembrane region" description="Helical" evidence="1">
    <location>
        <begin position="211"/>
        <end position="230"/>
    </location>
</feature>
<sequence length="428" mass="48365">MATAADNILLAFYTLLWLISFILYHYKNRHIDGGSAVMASYIVYCFFSFITLNDDFFDITYEHLRLFPFIYLYVMMMLALLPAIKLHCSPVTEIEDPHSKALLIPCFVVILCIFAQIPSVLSNFNSGFISLLTDSDAGKEAYLEALGDAESAGSEISNLPAVLYNILIDCSVFIFFFFLTRKDKNVFFLVLLFLAIIIGMIIPVMDGRRGSVIKCGLTIIAGYMLFRKFISKRIDRIIQIAGITLTAIVAIPIIAITISRFSDRKDSPETSGYVYWYIGQANIYFNNYALDAGGTRNGDRTINLAKRLLSSDTPKNYTERREKYSNLNVDDIVFTTFVGDFAIDFSPLGAFIIFVAFNVWAILQIRPCDGTIKLHQLLLVYFALCVSLQGGMTLFMYSDTGNLTIGAIIILYIWLRYHEALLKKFPKV</sequence>
<feature type="transmembrane region" description="Helical" evidence="1">
    <location>
        <begin position="161"/>
        <end position="179"/>
    </location>
</feature>
<feature type="transmembrane region" description="Helical" evidence="1">
    <location>
        <begin position="345"/>
        <end position="365"/>
    </location>
</feature>
<dbReference type="AlphaFoldDB" id="A0A1M6VXZ6"/>
<protein>
    <submittedName>
        <fullName evidence="2">Oligosaccharide repeat unit polymerase</fullName>
    </submittedName>
</protein>
<proteinExistence type="predicted"/>
<keyword evidence="1" id="KW-0812">Transmembrane</keyword>
<dbReference type="RefSeq" id="WP_073209066.1">
    <property type="nucleotide sequence ID" value="NZ_FRBD01000014.1"/>
</dbReference>
<name>A0A1M6VXZ6_XYLRU</name>
<feature type="transmembrane region" description="Helical" evidence="1">
    <location>
        <begin position="102"/>
        <end position="121"/>
    </location>
</feature>
<evidence type="ECO:0000313" key="2">
    <source>
        <dbReference type="EMBL" id="SHK86351.1"/>
    </source>
</evidence>
<feature type="transmembrane region" description="Helical" evidence="1">
    <location>
        <begin position="64"/>
        <end position="81"/>
    </location>
</feature>
<dbReference type="NCBIfam" id="TIGR04370">
    <property type="entry name" value="glyco_rpt_poly"/>
    <property type="match status" value="1"/>
</dbReference>
<evidence type="ECO:0000313" key="3">
    <source>
        <dbReference type="Proteomes" id="UP000184130"/>
    </source>
</evidence>
<organism evidence="2 3">
    <name type="scientific">Xylanibacter ruminicola</name>
    <name type="common">Prevotella ruminicola</name>
    <dbReference type="NCBI Taxonomy" id="839"/>
    <lineage>
        <taxon>Bacteria</taxon>
        <taxon>Pseudomonadati</taxon>
        <taxon>Bacteroidota</taxon>
        <taxon>Bacteroidia</taxon>
        <taxon>Bacteroidales</taxon>
        <taxon>Prevotellaceae</taxon>
        <taxon>Xylanibacter</taxon>
    </lineage>
</organism>
<dbReference type="OrthoDB" id="1079487at2"/>
<keyword evidence="1" id="KW-1133">Transmembrane helix</keyword>
<feature type="transmembrane region" description="Helical" evidence="1">
    <location>
        <begin position="33"/>
        <end position="52"/>
    </location>
</feature>
<feature type="transmembrane region" description="Helical" evidence="1">
    <location>
        <begin position="186"/>
        <end position="205"/>
    </location>
</feature>
<reference evidence="2 3" key="1">
    <citation type="submission" date="2016-11" db="EMBL/GenBank/DDBJ databases">
        <authorList>
            <person name="Jaros S."/>
            <person name="Januszkiewicz K."/>
            <person name="Wedrychowicz H."/>
        </authorList>
    </citation>
    <scope>NUCLEOTIDE SEQUENCE [LARGE SCALE GENOMIC DNA]</scope>
    <source>
        <strain evidence="2 3">KHT3</strain>
    </source>
</reference>
<evidence type="ECO:0000256" key="1">
    <source>
        <dbReference type="SAM" id="Phobius"/>
    </source>
</evidence>
<keyword evidence="1" id="KW-0472">Membrane</keyword>
<feature type="transmembrane region" description="Helical" evidence="1">
    <location>
        <begin position="403"/>
        <end position="422"/>
    </location>
</feature>
<feature type="transmembrane region" description="Helical" evidence="1">
    <location>
        <begin position="6"/>
        <end position="26"/>
    </location>
</feature>
<gene>
    <name evidence="2" type="ORF">SAMN05216463_11485</name>
</gene>
<accession>A0A1M6VXZ6</accession>
<feature type="transmembrane region" description="Helical" evidence="1">
    <location>
        <begin position="237"/>
        <end position="258"/>
    </location>
</feature>